<sequence>MKIKKRPIVMNKKTSGCDKQQRKRSLKHVNFIKKFKKRRHLSTHIISSWTKRKSKRRSSLNNVITKKNNSNGNSRTSRRSSYHRYIFPSEINLPNWERISPNIDKILSDEHTKSGVYAHEIHLIQQELEALLSMSLVRENLLQSTNIDNRNSRIQQHQQAEYIYSSKNIPNKPLINHQQRNNSPHVLHDRQLSITPIADARIDTMWSDIDSYYREISSNDISSIKTLVYSNQKLKEKIVKCKNDYITHKLPKSSIAEQLNKETYPDLLNTSQINPLITQYTNQTIIERVQTKLYEYASSVRQTPKSHSSNGRSSLRSSSRLQTDHRKGRFPIQNVSLSRGVDSLRSSSRLQTDHRKGRFPIQNLKSDSNDVQSSIIKGKNNVKTLPNSSTLSKKLQNRIQLVHDYLTDQHPLSIENKKHKSSKRIKNGHCKDMFESKLSTLASLLQECSSLSSCALERAHLQSNNEKTWGKLNGIQQDLESLIQKIEMTGDYNNNISTKKTLRTLDHLLKNWKKCEDDFDHQFEQLFSNYV</sequence>
<gene>
    <name evidence="2" type="ORF">TIS948_LOCUS23428</name>
</gene>
<evidence type="ECO:0000256" key="1">
    <source>
        <dbReference type="SAM" id="MobiDB-lite"/>
    </source>
</evidence>
<dbReference type="EMBL" id="CAJNXB010004055">
    <property type="protein sequence ID" value="CAF3352682.1"/>
    <property type="molecule type" value="Genomic_DNA"/>
</dbReference>
<comment type="caution">
    <text evidence="2">The sequence shown here is derived from an EMBL/GenBank/DDBJ whole genome shotgun (WGS) entry which is preliminary data.</text>
</comment>
<protein>
    <submittedName>
        <fullName evidence="2">Uncharacterized protein</fullName>
    </submittedName>
</protein>
<dbReference type="Proteomes" id="UP000663825">
    <property type="component" value="Unassembled WGS sequence"/>
</dbReference>
<name>A0A817W985_9BILA</name>
<dbReference type="OrthoDB" id="10034795at2759"/>
<proteinExistence type="predicted"/>
<reference evidence="2" key="1">
    <citation type="submission" date="2021-02" db="EMBL/GenBank/DDBJ databases">
        <authorList>
            <person name="Nowell W R."/>
        </authorList>
    </citation>
    <scope>NUCLEOTIDE SEQUENCE</scope>
</reference>
<feature type="region of interest" description="Disordered" evidence="1">
    <location>
        <begin position="52"/>
        <end position="80"/>
    </location>
</feature>
<evidence type="ECO:0000313" key="2">
    <source>
        <dbReference type="EMBL" id="CAF3352682.1"/>
    </source>
</evidence>
<dbReference type="AlphaFoldDB" id="A0A817W985"/>
<evidence type="ECO:0000313" key="3">
    <source>
        <dbReference type="Proteomes" id="UP000663825"/>
    </source>
</evidence>
<feature type="compositionally biased region" description="Low complexity" evidence="1">
    <location>
        <begin position="306"/>
        <end position="320"/>
    </location>
</feature>
<accession>A0A817W985</accession>
<feature type="region of interest" description="Disordered" evidence="1">
    <location>
        <begin position="300"/>
        <end position="365"/>
    </location>
</feature>
<organism evidence="2 3">
    <name type="scientific">Rotaria socialis</name>
    <dbReference type="NCBI Taxonomy" id="392032"/>
    <lineage>
        <taxon>Eukaryota</taxon>
        <taxon>Metazoa</taxon>
        <taxon>Spiralia</taxon>
        <taxon>Gnathifera</taxon>
        <taxon>Rotifera</taxon>
        <taxon>Eurotatoria</taxon>
        <taxon>Bdelloidea</taxon>
        <taxon>Philodinida</taxon>
        <taxon>Philodinidae</taxon>
        <taxon>Rotaria</taxon>
    </lineage>
</organism>